<dbReference type="RefSeq" id="WP_118923739.1">
    <property type="nucleotide sequence ID" value="NZ_QXGH01000011.1"/>
</dbReference>
<dbReference type="PANTHER" id="PTHR12137">
    <property type="entry name" value="CARBOHYDRATE SULFOTRANSFERASE"/>
    <property type="match status" value="1"/>
</dbReference>
<protein>
    <submittedName>
        <fullName evidence="8">Sulfotransferase family protein</fullName>
    </submittedName>
</protein>
<dbReference type="PANTHER" id="PTHR12137:SF54">
    <property type="entry name" value="CARBOHYDRATE SULFOTRANSFERASE"/>
    <property type="match status" value="1"/>
</dbReference>
<evidence type="ECO:0000313" key="9">
    <source>
        <dbReference type="Proteomes" id="UP000283644"/>
    </source>
</evidence>
<dbReference type="GO" id="GO:0016051">
    <property type="term" value="P:carbohydrate biosynthetic process"/>
    <property type="evidence" value="ECO:0007669"/>
    <property type="project" value="InterPro"/>
</dbReference>
<keyword evidence="4" id="KW-1133">Transmembrane helix</keyword>
<dbReference type="AlphaFoldDB" id="A0A417Y5M3"/>
<comment type="subcellular location">
    <subcellularLocation>
        <location evidence="1">Golgi apparatus membrane</location>
        <topology evidence="1">Single-pass type II membrane protein</topology>
    </subcellularLocation>
</comment>
<evidence type="ECO:0000256" key="2">
    <source>
        <dbReference type="ARBA" id="ARBA00022679"/>
    </source>
</evidence>
<keyword evidence="6" id="KW-0472">Membrane</keyword>
<evidence type="ECO:0000256" key="6">
    <source>
        <dbReference type="ARBA" id="ARBA00023136"/>
    </source>
</evidence>
<dbReference type="GO" id="GO:0008146">
    <property type="term" value="F:sulfotransferase activity"/>
    <property type="evidence" value="ECO:0007669"/>
    <property type="project" value="InterPro"/>
</dbReference>
<name>A0A417Y5M3_9ACTN</name>
<gene>
    <name evidence="8" type="ORF">D0Z08_06180</name>
</gene>
<dbReference type="Proteomes" id="UP000283644">
    <property type="component" value="Unassembled WGS sequence"/>
</dbReference>
<dbReference type="EMBL" id="QXGH01000011">
    <property type="protein sequence ID" value="RHW27877.1"/>
    <property type="molecule type" value="Genomic_DNA"/>
</dbReference>
<sequence length="237" mass="27446">MDPDVVNVTWRAMREYFPHRGLAYHVHALPEHGIVYVKNPKAACSTVLLWMDRLHTGDYDFSPENVHTDNRLPKVAEVGRRRIARMLSGEGYSFTFVRDPLRRFQSAYLDKIVNSDRWRGQIQVALGQDPDPERPVSLDEFVAGVERQDPIGEMDPHWRPQHINVMTDLISYDHIGRIETFEDDLETIRKATGLPEVPVEVRNRAKGDAVADTFTDRPDLEERVRAIYARDFEIFGY</sequence>
<dbReference type="OrthoDB" id="288532at2"/>
<evidence type="ECO:0000256" key="5">
    <source>
        <dbReference type="ARBA" id="ARBA00023034"/>
    </source>
</evidence>
<evidence type="ECO:0000256" key="1">
    <source>
        <dbReference type="ARBA" id="ARBA00004323"/>
    </source>
</evidence>
<organism evidence="8 9">
    <name type="scientific">Nocardioides immobilis</name>
    <dbReference type="NCBI Taxonomy" id="2049295"/>
    <lineage>
        <taxon>Bacteria</taxon>
        <taxon>Bacillati</taxon>
        <taxon>Actinomycetota</taxon>
        <taxon>Actinomycetes</taxon>
        <taxon>Propionibacteriales</taxon>
        <taxon>Nocardioidaceae</taxon>
        <taxon>Nocardioides</taxon>
    </lineage>
</organism>
<keyword evidence="7" id="KW-0325">Glycoprotein</keyword>
<keyword evidence="2 8" id="KW-0808">Transferase</keyword>
<keyword evidence="3" id="KW-0812">Transmembrane</keyword>
<evidence type="ECO:0000256" key="3">
    <source>
        <dbReference type="ARBA" id="ARBA00022692"/>
    </source>
</evidence>
<keyword evidence="5" id="KW-0333">Golgi apparatus</keyword>
<dbReference type="GO" id="GO:0016020">
    <property type="term" value="C:membrane"/>
    <property type="evidence" value="ECO:0007669"/>
    <property type="project" value="InterPro"/>
</dbReference>
<reference evidence="8 9" key="1">
    <citation type="submission" date="2018-09" db="EMBL/GenBank/DDBJ databases">
        <title>Genome sequencing of Nocardioides immobilis CCTCC AB 2017083 for comparison to Nocardioides silvaticus.</title>
        <authorList>
            <person name="Li C."/>
            <person name="Wang G."/>
        </authorList>
    </citation>
    <scope>NUCLEOTIDE SEQUENCE [LARGE SCALE GENOMIC DNA]</scope>
    <source>
        <strain evidence="8 9">CCTCC AB 2017083</strain>
    </source>
</reference>
<evidence type="ECO:0000256" key="7">
    <source>
        <dbReference type="ARBA" id="ARBA00023180"/>
    </source>
</evidence>
<dbReference type="InterPro" id="IPR005331">
    <property type="entry name" value="Sulfotransferase"/>
</dbReference>
<dbReference type="InterPro" id="IPR018011">
    <property type="entry name" value="Carb_sulfotrans_8-10"/>
</dbReference>
<dbReference type="Pfam" id="PF03567">
    <property type="entry name" value="Sulfotransfer_2"/>
    <property type="match status" value="1"/>
</dbReference>
<comment type="caution">
    <text evidence="8">The sequence shown here is derived from an EMBL/GenBank/DDBJ whole genome shotgun (WGS) entry which is preliminary data.</text>
</comment>
<proteinExistence type="predicted"/>
<evidence type="ECO:0000313" key="8">
    <source>
        <dbReference type="EMBL" id="RHW27877.1"/>
    </source>
</evidence>
<keyword evidence="9" id="KW-1185">Reference proteome</keyword>
<evidence type="ECO:0000256" key="4">
    <source>
        <dbReference type="ARBA" id="ARBA00022989"/>
    </source>
</evidence>
<accession>A0A417Y5M3</accession>